<accession>A0A059AZR0</accession>
<sequence>MRMSYWVMHSKGTRGKLILYARRHHDYYSRHDIKTLQNPRLRHKFEVYSMKQSEFCGDSPCEQAFRARAQHAWEHSYLDSKNLHFQLLSSC</sequence>
<dbReference type="InParanoid" id="A0A059AZR0"/>
<protein>
    <submittedName>
        <fullName evidence="1">Uncharacterized protein</fullName>
    </submittedName>
</protein>
<dbReference type="EMBL" id="KK198760">
    <property type="protein sequence ID" value="KCW59432.1"/>
    <property type="molecule type" value="Genomic_DNA"/>
</dbReference>
<proteinExistence type="predicted"/>
<organism evidence="1">
    <name type="scientific">Eucalyptus grandis</name>
    <name type="common">Flooded gum</name>
    <dbReference type="NCBI Taxonomy" id="71139"/>
    <lineage>
        <taxon>Eukaryota</taxon>
        <taxon>Viridiplantae</taxon>
        <taxon>Streptophyta</taxon>
        <taxon>Embryophyta</taxon>
        <taxon>Tracheophyta</taxon>
        <taxon>Spermatophyta</taxon>
        <taxon>Magnoliopsida</taxon>
        <taxon>eudicotyledons</taxon>
        <taxon>Gunneridae</taxon>
        <taxon>Pentapetalae</taxon>
        <taxon>rosids</taxon>
        <taxon>malvids</taxon>
        <taxon>Myrtales</taxon>
        <taxon>Myrtaceae</taxon>
        <taxon>Myrtoideae</taxon>
        <taxon>Eucalypteae</taxon>
        <taxon>Eucalyptus</taxon>
    </lineage>
</organism>
<dbReference type="Gramene" id="KCW59432">
    <property type="protein sequence ID" value="KCW59432"/>
    <property type="gene ID" value="EUGRSUZ_H02158"/>
</dbReference>
<evidence type="ECO:0000313" key="1">
    <source>
        <dbReference type="EMBL" id="KCW59432.1"/>
    </source>
</evidence>
<gene>
    <name evidence="1" type="ORF">EUGRSUZ_H02158</name>
</gene>
<reference evidence="1" key="1">
    <citation type="submission" date="2013-07" db="EMBL/GenBank/DDBJ databases">
        <title>The genome of Eucalyptus grandis.</title>
        <authorList>
            <person name="Schmutz J."/>
            <person name="Hayes R."/>
            <person name="Myburg A."/>
            <person name="Tuskan G."/>
            <person name="Grattapaglia D."/>
            <person name="Rokhsar D.S."/>
        </authorList>
    </citation>
    <scope>NUCLEOTIDE SEQUENCE</scope>
    <source>
        <tissue evidence="1">Leaf extractions</tissue>
    </source>
</reference>
<dbReference type="AlphaFoldDB" id="A0A059AZR0"/>
<name>A0A059AZR0_EUCGR</name>